<evidence type="ECO:0000313" key="1">
    <source>
        <dbReference type="EMBL" id="BES99217.1"/>
    </source>
</evidence>
<reference evidence="1 2" key="1">
    <citation type="submission" date="2023-09" db="EMBL/GenBank/DDBJ databases">
        <title>Nesidiocoris tenuis whole genome shotgun sequence.</title>
        <authorList>
            <person name="Shibata T."/>
            <person name="Shimoda M."/>
            <person name="Kobayashi T."/>
            <person name="Uehara T."/>
        </authorList>
    </citation>
    <scope>NUCLEOTIDE SEQUENCE [LARGE SCALE GENOMIC DNA]</scope>
    <source>
        <strain evidence="1 2">Japan</strain>
    </source>
</reference>
<dbReference type="Proteomes" id="UP001307889">
    <property type="component" value="Chromosome 10"/>
</dbReference>
<evidence type="ECO:0000313" key="2">
    <source>
        <dbReference type="Proteomes" id="UP001307889"/>
    </source>
</evidence>
<organism evidence="1 2">
    <name type="scientific">Nesidiocoris tenuis</name>
    <dbReference type="NCBI Taxonomy" id="355587"/>
    <lineage>
        <taxon>Eukaryota</taxon>
        <taxon>Metazoa</taxon>
        <taxon>Ecdysozoa</taxon>
        <taxon>Arthropoda</taxon>
        <taxon>Hexapoda</taxon>
        <taxon>Insecta</taxon>
        <taxon>Pterygota</taxon>
        <taxon>Neoptera</taxon>
        <taxon>Paraneoptera</taxon>
        <taxon>Hemiptera</taxon>
        <taxon>Heteroptera</taxon>
        <taxon>Panheteroptera</taxon>
        <taxon>Cimicomorpha</taxon>
        <taxon>Miridae</taxon>
        <taxon>Dicyphina</taxon>
        <taxon>Nesidiocoris</taxon>
    </lineage>
</organism>
<name>A0ABN7B8U9_9HEMI</name>
<dbReference type="EMBL" id="AP028918">
    <property type="protein sequence ID" value="BES99217.1"/>
    <property type="molecule type" value="Genomic_DNA"/>
</dbReference>
<sequence length="214" mass="23994">MNWLKPKHYSRDERCNDRENCQAVPAEFSFRQEWPVEYCDEVECETENETDREDNRYEECCGIAGASKGANADAPGPLRIFDDAVRGFLQTDNFGQESPPKSHQRNIHPRLLSRQTQGLLDTTESYMSGDPSYREFAKKLAQIEKHFVYEQALMAAEGAADAAPPELAEEAALASAKDYTMSLEVDKKTAPEGDCLVEVVSFLGITKPKPDFAC</sequence>
<accession>A0ABN7B8U9</accession>
<gene>
    <name evidence="1" type="ORF">NTJ_12034</name>
</gene>
<proteinExistence type="predicted"/>
<protein>
    <submittedName>
        <fullName evidence="1">Uncharacterized protein</fullName>
    </submittedName>
</protein>
<keyword evidence="2" id="KW-1185">Reference proteome</keyword>